<reference evidence="3" key="1">
    <citation type="journal article" date="2006" name="PLoS Biol.">
        <title>Macronuclear genome sequence of the ciliate Tetrahymena thermophila, a model eukaryote.</title>
        <authorList>
            <person name="Eisen J.A."/>
            <person name="Coyne R.S."/>
            <person name="Wu M."/>
            <person name="Wu D."/>
            <person name="Thiagarajan M."/>
            <person name="Wortman J.R."/>
            <person name="Badger J.H."/>
            <person name="Ren Q."/>
            <person name="Amedeo P."/>
            <person name="Jones K.M."/>
            <person name="Tallon L.J."/>
            <person name="Delcher A.L."/>
            <person name="Salzberg S.L."/>
            <person name="Silva J.C."/>
            <person name="Haas B.J."/>
            <person name="Majoros W.H."/>
            <person name="Farzad M."/>
            <person name="Carlton J.M."/>
            <person name="Smith R.K. Jr."/>
            <person name="Garg J."/>
            <person name="Pearlman R.E."/>
            <person name="Karrer K.M."/>
            <person name="Sun L."/>
            <person name="Manning G."/>
            <person name="Elde N.C."/>
            <person name="Turkewitz A.P."/>
            <person name="Asai D.J."/>
            <person name="Wilkes D.E."/>
            <person name="Wang Y."/>
            <person name="Cai H."/>
            <person name="Collins K."/>
            <person name="Stewart B.A."/>
            <person name="Lee S.R."/>
            <person name="Wilamowska K."/>
            <person name="Weinberg Z."/>
            <person name="Ruzzo W.L."/>
            <person name="Wloga D."/>
            <person name="Gaertig J."/>
            <person name="Frankel J."/>
            <person name="Tsao C.-C."/>
            <person name="Gorovsky M.A."/>
            <person name="Keeling P.J."/>
            <person name="Waller R.F."/>
            <person name="Patron N.J."/>
            <person name="Cherry J.M."/>
            <person name="Stover N.A."/>
            <person name="Krieger C.J."/>
            <person name="del Toro C."/>
            <person name="Ryder H.F."/>
            <person name="Williamson S.C."/>
            <person name="Barbeau R.A."/>
            <person name="Hamilton E.P."/>
            <person name="Orias E."/>
        </authorList>
    </citation>
    <scope>NUCLEOTIDE SEQUENCE [LARGE SCALE GENOMIC DNA]</scope>
    <source>
        <strain evidence="3">SB210</strain>
    </source>
</reference>
<dbReference type="InParanoid" id="I7MGE5"/>
<sequence length="1246" mass="145914">MRQQVNKIKDEQISLLKNQEDINKQANITVRQRQLSQSRSQSRKKTYQVQKDIIKQGLQDETNIQCRKRIDLQCIIPILHKLPEERTVQDLNELSSKLASLDFFEQILSDESLKNKHKLLKEMRIEIFSQNGQIIFNEGDQSNKFYVVLSGGVKLIQIFYQKNSLQQNNTRSSQTNLCDAQQDIVTPINRLIEQDTKHFFQQGQYFGQNELIFYSKRFYSAITFNNQIGDKSFEQETILIYFNQNIFNNLLQDFIINQNPFFRSFSLLKLVPKEGKVRISYEHQIKQLSLNEVVYKQDQKVEYIYYLDSGNVQLNYSQKQILDVLPHSVQQKKQQTQIISTIPEKSFFGDEDLLNLNGTRKYSATISSIKATLYLFDANMFYEEIVQAYGIVKTNKMINDYLLSKQKWRDEHIQQAINIKNQFSGFQYCGSKLNQNLVLKNQSDSKQNLQNISNRQFLISQNQQKKVSNASISRCVTEEQENKQSYLSRQLNSCLSQLQVGQINTINQNHLKTLNYKNHSKKSNQNNISDVEKYFKQNIKNERSHQNNLNNFLINQFDTCKQINQKFQLKRPIKNSKFNTIDSELSLSNDYSLQKSQINQTNQNNTIINRCESLTLDDQNGESMLIFPNQFLKSQQIKQQAQGQKASFSQYSQNKSLFKIRLQKMEDHEKNNLSEINTFCGHTSLILSGKHNLSFQNLSPGGQKIYDPFNDCWVKRSSPKKNNIHTQNYLENTSINNEHLKYQVSIDSPFSKQLNQSVYDLSDPSYLSISKQSLAAQQYQLDIKVKNHQNNQQNCKKVLKNLNIQSAISKKCVVEGKEKRRNLQNNLNNKINSSSNFNQEIQNNTAHSKNQESNEKKKQNSCQQKIEFTVNQQQSQKVLSNSMKILKIQNANIGEQVQHAKENFQQNKNKSGQKMSQIYSINDQQKQRTEYQQLKMQNQQYSLDDQINSQQQDQNHINIESCNDLDSYQERSNLFKSLRKKSIEQENTSQKIAEQNLNRFIEENCSGNEIYQIECNNLLGKKKQILKYLLSQIGSADLNCIDMNQDQKNTKYDNLLRILMKQKQENKKMDCRSSKNFSNSLQKYNSRDEIQKQKLKNFEGNFSKDFQSIERQKFSPNQKEREKFQQVNKSTSNAFQQYLRFANDIINKEINSSQTQMGNLSDQAINISDQINQFTQSYTPVNYPLNSTIKEKKRNTGLKQKLEMRRKLKTPSQSYSVNKRDNRQESTNFSNLHQTLFILPKSQFDL</sequence>
<dbReference type="HOGENOM" id="CLU_266233_0_0_1"/>
<feature type="domain" description="Cyclic nucleotide-binding" evidence="1">
    <location>
        <begin position="107"/>
        <end position="157"/>
    </location>
</feature>
<gene>
    <name evidence="2" type="ORF">TTHERM_00530420</name>
</gene>
<organism evidence="2 3">
    <name type="scientific">Tetrahymena thermophila (strain SB210)</name>
    <dbReference type="NCBI Taxonomy" id="312017"/>
    <lineage>
        <taxon>Eukaryota</taxon>
        <taxon>Sar</taxon>
        <taxon>Alveolata</taxon>
        <taxon>Ciliophora</taxon>
        <taxon>Intramacronucleata</taxon>
        <taxon>Oligohymenophorea</taxon>
        <taxon>Hymenostomatida</taxon>
        <taxon>Tetrahymenina</taxon>
        <taxon>Tetrahymenidae</taxon>
        <taxon>Tetrahymena</taxon>
    </lineage>
</organism>
<dbReference type="SUPFAM" id="SSF51206">
    <property type="entry name" value="cAMP-binding domain-like"/>
    <property type="match status" value="2"/>
</dbReference>
<dbReference type="EMBL" id="GG662522">
    <property type="protein sequence ID" value="EAR85084.1"/>
    <property type="molecule type" value="Genomic_DNA"/>
</dbReference>
<keyword evidence="3" id="KW-1185">Reference proteome</keyword>
<dbReference type="AlphaFoldDB" id="I7MGE5"/>
<evidence type="ECO:0000259" key="1">
    <source>
        <dbReference type="PROSITE" id="PS50042"/>
    </source>
</evidence>
<dbReference type="GeneID" id="7827365"/>
<name>I7MGE5_TETTS</name>
<dbReference type="InterPro" id="IPR014710">
    <property type="entry name" value="RmlC-like_jellyroll"/>
</dbReference>
<accession>I7MGE5</accession>
<dbReference type="PROSITE" id="PS50042">
    <property type="entry name" value="CNMP_BINDING_3"/>
    <property type="match status" value="2"/>
</dbReference>
<dbReference type="Gene3D" id="2.60.120.10">
    <property type="entry name" value="Jelly Rolls"/>
    <property type="match status" value="2"/>
</dbReference>
<dbReference type="InterPro" id="IPR018490">
    <property type="entry name" value="cNMP-bd_dom_sf"/>
</dbReference>
<feature type="domain" description="Cyclic nucleotide-binding" evidence="1">
    <location>
        <begin position="267"/>
        <end position="381"/>
    </location>
</feature>
<dbReference type="Proteomes" id="UP000009168">
    <property type="component" value="Unassembled WGS sequence"/>
</dbReference>
<evidence type="ECO:0000313" key="3">
    <source>
        <dbReference type="Proteomes" id="UP000009168"/>
    </source>
</evidence>
<evidence type="ECO:0000313" key="2">
    <source>
        <dbReference type="EMBL" id="EAR85084.1"/>
    </source>
</evidence>
<dbReference type="InterPro" id="IPR000595">
    <property type="entry name" value="cNMP-bd_dom"/>
</dbReference>
<dbReference type="CDD" id="cd00038">
    <property type="entry name" value="CAP_ED"/>
    <property type="match status" value="1"/>
</dbReference>
<dbReference type="RefSeq" id="XP_001032747.1">
    <property type="nucleotide sequence ID" value="XM_001032747.1"/>
</dbReference>
<protein>
    <submittedName>
        <fullName evidence="2">Cyclic nucleotide-binding domain protein</fullName>
    </submittedName>
</protein>
<proteinExistence type="predicted"/>
<dbReference type="KEGG" id="tet:TTHERM_00530420"/>